<dbReference type="EC" id="1.1.1.-" evidence="5"/>
<organism evidence="5 6">
    <name type="scientific">Streptococcus ictaluri 707-05</name>
    <dbReference type="NCBI Taxonomy" id="764299"/>
    <lineage>
        <taxon>Bacteria</taxon>
        <taxon>Bacillati</taxon>
        <taxon>Bacillota</taxon>
        <taxon>Bacilli</taxon>
        <taxon>Lactobacillales</taxon>
        <taxon>Streptococcaceae</taxon>
        <taxon>Streptococcus</taxon>
    </lineage>
</organism>
<dbReference type="OrthoDB" id="9771835at2"/>
<dbReference type="InterPro" id="IPR029061">
    <property type="entry name" value="THDP-binding"/>
</dbReference>
<dbReference type="PANTHER" id="PTHR43257:SF2">
    <property type="entry name" value="PYRUVATE DEHYDROGENASE E1 COMPONENT SUBUNIT BETA"/>
    <property type="match status" value="1"/>
</dbReference>
<dbReference type="SUPFAM" id="SSF52922">
    <property type="entry name" value="TK C-terminal domain-like"/>
    <property type="match status" value="1"/>
</dbReference>
<evidence type="ECO:0000256" key="2">
    <source>
        <dbReference type="ARBA" id="ARBA00023002"/>
    </source>
</evidence>
<dbReference type="InterPro" id="IPR009014">
    <property type="entry name" value="Transketo_C/PFOR_II"/>
</dbReference>
<evidence type="ECO:0000313" key="5">
    <source>
        <dbReference type="EMBL" id="EHI69785.1"/>
    </source>
</evidence>
<dbReference type="eggNOG" id="COG0022">
    <property type="taxonomic scope" value="Bacteria"/>
</dbReference>
<dbReference type="FunFam" id="3.40.50.970:FF:000001">
    <property type="entry name" value="Pyruvate dehydrogenase E1 beta subunit"/>
    <property type="match status" value="1"/>
</dbReference>
<dbReference type="NCBIfam" id="NF006667">
    <property type="entry name" value="PRK09212.1"/>
    <property type="match status" value="1"/>
</dbReference>
<dbReference type="STRING" id="764299.STRIC_0987"/>
<reference evidence="5 6" key="1">
    <citation type="journal article" date="2014" name="Int. J. Syst. Evol. Microbiol.">
        <title>Phylogenomics and the dynamic genome evolution of the genus Streptococcus.</title>
        <authorList>
            <consortium name="The Broad Institute Genome Sequencing Platform"/>
            <person name="Richards V.P."/>
            <person name="Palmer S.R."/>
            <person name="Pavinski Bitar P.D."/>
            <person name="Qin X."/>
            <person name="Weinstock G.M."/>
            <person name="Highlander S.K."/>
            <person name="Town C.D."/>
            <person name="Burne R.A."/>
            <person name="Stanhope M.J."/>
        </authorList>
    </citation>
    <scope>NUCLEOTIDE SEQUENCE [LARGE SCALE GENOMIC DNA]</scope>
    <source>
        <strain evidence="5 6">707-05</strain>
    </source>
</reference>
<evidence type="ECO:0000313" key="6">
    <source>
        <dbReference type="Proteomes" id="UP000003330"/>
    </source>
</evidence>
<dbReference type="PANTHER" id="PTHR43257">
    <property type="entry name" value="PYRUVATE DEHYDROGENASE E1 COMPONENT BETA SUBUNIT"/>
    <property type="match status" value="1"/>
</dbReference>
<comment type="cofactor">
    <cofactor evidence="1">
        <name>thiamine diphosphate</name>
        <dbReference type="ChEBI" id="CHEBI:58937"/>
    </cofactor>
</comment>
<evidence type="ECO:0000256" key="3">
    <source>
        <dbReference type="ARBA" id="ARBA00023052"/>
    </source>
</evidence>
<dbReference type="Pfam" id="PF02779">
    <property type="entry name" value="Transket_pyr"/>
    <property type="match status" value="1"/>
</dbReference>
<comment type="caution">
    <text evidence="5">The sequence shown here is derived from an EMBL/GenBank/DDBJ whole genome shotgun (WGS) entry which is preliminary data.</text>
</comment>
<evidence type="ECO:0000259" key="4">
    <source>
        <dbReference type="SMART" id="SM00861"/>
    </source>
</evidence>
<dbReference type="InterPro" id="IPR005475">
    <property type="entry name" value="Transketolase-like_Pyr-bd"/>
</dbReference>
<dbReference type="Pfam" id="PF02780">
    <property type="entry name" value="Transketolase_C"/>
    <property type="match status" value="1"/>
</dbReference>
<dbReference type="SMART" id="SM00861">
    <property type="entry name" value="Transket_pyr"/>
    <property type="match status" value="1"/>
</dbReference>
<evidence type="ECO:0000256" key="1">
    <source>
        <dbReference type="ARBA" id="ARBA00001964"/>
    </source>
</evidence>
<dbReference type="AlphaFoldDB" id="G5K2H5"/>
<accession>G5K2H5</accession>
<keyword evidence="3" id="KW-0786">Thiamine pyrophosphate</keyword>
<dbReference type="InterPro" id="IPR033248">
    <property type="entry name" value="Transketolase_C"/>
</dbReference>
<dbReference type="CDD" id="cd07036">
    <property type="entry name" value="TPP_PYR_E1-PDHc-beta_like"/>
    <property type="match status" value="1"/>
</dbReference>
<protein>
    <submittedName>
        <fullName evidence="5">TPP-dependent acetoin dehydrogenase complex, E1 component, beta subunit</fullName>
        <ecNumber evidence="5">1.1.1.-</ecNumber>
    </submittedName>
</protein>
<gene>
    <name evidence="5" type="primary">acoB</name>
    <name evidence="5" type="ORF">STRIC_0987</name>
</gene>
<dbReference type="Gene3D" id="3.40.50.920">
    <property type="match status" value="1"/>
</dbReference>
<keyword evidence="6" id="KW-1185">Reference proteome</keyword>
<dbReference type="Gene3D" id="3.40.50.970">
    <property type="match status" value="1"/>
</dbReference>
<sequence length="332" mass="35621">MTETKLMALREAVNLAMSEEMRKDENIFLMGEDVGIYGGDFGTSVGMLAEFGAKRVKDTPISEAAIAGSAVGAAITGLRPIVDLTFMDFITIALDAIVNNGAKNNYMFGGGLKTPVTFRVASGSGIGSAAQHSQSLEAWLTHIPGIKVVAPGNANDAKGLLKSSILDNNIVIFMEPKALYGKKEEVTQDPDFYIPLGKGEIKREGSDLTIVSYGRMLERVLQAAEEVAADGINVEVVDPRTLIPLDKEIIIDSVKKTGKLMLVNDAYKTGGFIGEIATMVTESEAFDYLDHPIVRLASEDVPVPYARVLEQAILPDVEKIKAAIVKMANNGN</sequence>
<dbReference type="SUPFAM" id="SSF52518">
    <property type="entry name" value="Thiamin diphosphate-binding fold (THDP-binding)"/>
    <property type="match status" value="1"/>
</dbReference>
<dbReference type="Proteomes" id="UP000003330">
    <property type="component" value="Unassembled WGS sequence"/>
</dbReference>
<dbReference type="GO" id="GO:0016491">
    <property type="term" value="F:oxidoreductase activity"/>
    <property type="evidence" value="ECO:0007669"/>
    <property type="project" value="UniProtKB-KW"/>
</dbReference>
<name>G5K2H5_9STRE</name>
<dbReference type="FunFam" id="3.40.50.920:FF:000001">
    <property type="entry name" value="Pyruvate dehydrogenase E1 beta subunit"/>
    <property type="match status" value="1"/>
</dbReference>
<proteinExistence type="predicted"/>
<dbReference type="RefSeq" id="WP_008089336.1">
    <property type="nucleotide sequence ID" value="NZ_AEUX02000006.1"/>
</dbReference>
<dbReference type="EMBL" id="AEUX02000006">
    <property type="protein sequence ID" value="EHI69785.1"/>
    <property type="molecule type" value="Genomic_DNA"/>
</dbReference>
<keyword evidence="2 5" id="KW-0560">Oxidoreductase</keyword>
<feature type="domain" description="Transketolase-like pyrimidine-binding" evidence="4">
    <location>
        <begin position="7"/>
        <end position="182"/>
    </location>
</feature>